<organism evidence="2 3">
    <name type="scientific">Metabacillus sediminilitoris</name>
    <dbReference type="NCBI Taxonomy" id="2567941"/>
    <lineage>
        <taxon>Bacteria</taxon>
        <taxon>Bacillati</taxon>
        <taxon>Bacillota</taxon>
        <taxon>Bacilli</taxon>
        <taxon>Bacillales</taxon>
        <taxon>Bacillaceae</taxon>
        <taxon>Metabacillus</taxon>
    </lineage>
</organism>
<sequence>MKLRLLLKLMMMLLLIFAGFHFVSIHHSSQPLHAGKEVAVEAEASLTTINLDEDDQKHYLHSNSNSVKDTLILVLMILSLIFFASYKSKRKMRHFLYSVYYQSSYFSKSHLLPNY</sequence>
<evidence type="ECO:0000256" key="1">
    <source>
        <dbReference type="SAM" id="Phobius"/>
    </source>
</evidence>
<keyword evidence="1" id="KW-1133">Transmembrane helix</keyword>
<dbReference type="Proteomes" id="UP000310334">
    <property type="component" value="Unassembled WGS sequence"/>
</dbReference>
<keyword evidence="1" id="KW-0812">Transmembrane</keyword>
<accession>A0A4V3WF83</accession>
<reference evidence="2 3" key="1">
    <citation type="submission" date="2019-04" db="EMBL/GenBank/DDBJ databases">
        <title>Bacillus sediminilitoris sp. nov., isolated from a tidal flat sediment on the East China Sea.</title>
        <authorList>
            <person name="Wei Y."/>
            <person name="Mao H."/>
            <person name="Fang J."/>
        </authorList>
    </citation>
    <scope>NUCLEOTIDE SEQUENCE [LARGE SCALE GENOMIC DNA]</scope>
    <source>
        <strain evidence="2 3">DSL-17</strain>
    </source>
</reference>
<keyword evidence="1" id="KW-0472">Membrane</keyword>
<dbReference type="OrthoDB" id="2882749at2"/>
<dbReference type="AlphaFoldDB" id="A0A4V3WF83"/>
<evidence type="ECO:0000313" key="3">
    <source>
        <dbReference type="Proteomes" id="UP000310334"/>
    </source>
</evidence>
<name>A0A4V3WF83_9BACI</name>
<dbReference type="EMBL" id="SSNT01000009">
    <property type="protein sequence ID" value="THF79269.1"/>
    <property type="molecule type" value="Genomic_DNA"/>
</dbReference>
<feature type="transmembrane region" description="Helical" evidence="1">
    <location>
        <begin position="70"/>
        <end position="86"/>
    </location>
</feature>
<comment type="caution">
    <text evidence="2">The sequence shown here is derived from an EMBL/GenBank/DDBJ whole genome shotgun (WGS) entry which is preliminary data.</text>
</comment>
<protein>
    <submittedName>
        <fullName evidence="2">Uncharacterized protein</fullName>
    </submittedName>
</protein>
<gene>
    <name evidence="2" type="ORF">E6W99_13015</name>
</gene>
<keyword evidence="3" id="KW-1185">Reference proteome</keyword>
<evidence type="ECO:0000313" key="2">
    <source>
        <dbReference type="EMBL" id="THF79269.1"/>
    </source>
</evidence>
<dbReference type="RefSeq" id="WP_136354520.1">
    <property type="nucleotide sequence ID" value="NZ_CP046266.1"/>
</dbReference>
<proteinExistence type="predicted"/>